<dbReference type="Pfam" id="PF04231">
    <property type="entry name" value="Endonuclease_1"/>
    <property type="match status" value="2"/>
</dbReference>
<evidence type="ECO:0000259" key="6">
    <source>
        <dbReference type="Pfam" id="PF18962"/>
    </source>
</evidence>
<evidence type="ECO:0000313" key="8">
    <source>
        <dbReference type="Proteomes" id="UP000599179"/>
    </source>
</evidence>
<proteinExistence type="inferred from homology"/>
<evidence type="ECO:0000256" key="3">
    <source>
        <dbReference type="ARBA" id="ARBA00022729"/>
    </source>
</evidence>
<dbReference type="InterPro" id="IPR038081">
    <property type="entry name" value="CalX-like_sf"/>
</dbReference>
<keyword evidence="8" id="KW-1185">Reference proteome</keyword>
<name>A0ABQ1SJW3_9FLAO</name>
<evidence type="ECO:0000256" key="2">
    <source>
        <dbReference type="ARBA" id="ARBA00022722"/>
    </source>
</evidence>
<dbReference type="PANTHER" id="PTHR33607">
    <property type="entry name" value="ENDONUCLEASE-1"/>
    <property type="match status" value="1"/>
</dbReference>
<feature type="signal peptide" evidence="5">
    <location>
        <begin position="1"/>
        <end position="20"/>
    </location>
</feature>
<sequence length="651" mass="71949">MNKRLLLSLVTLFIGNLIHAQNVVINELDSRNPGVDTAEFIELKTQSPNTPLDGYVMVLFNGSSSGGNSSYYTLDLDGFVTDFNGLFVIGGADVSPSPNFIVSQNTFQNGVDAVGIYVGNDFDYPDGTLATTANLEDALVYSHGQSDGQDLPGLLDFQGIINENTNGEGLTQSIQRADDGSWFVADPTPRQPNQGGGTDPIFIDVITDGNTVNEGEDFTITIETSQTLPESFTLNYTLANGDFDQNDFTGSTTLTINQGEDLASVTINITDDDIDEGDEVMLISIDEPNPPYVLLQNEIEIIVIDNDFVVADWGSPVNPTFDEVNSTAPAGYYDAIDGKSGQELIDAIQDIIAEEGVVRIHTYTDIIDILKEADQSPDNSNQVWLIYREENRAKYMFQTGSTGTTFWNREHVFPRSRGGFFSIEDDGIATGINFWWNTNADSLRHGNSDAHALRAADANENSSRGNKHYGDYTGPTNNVGSFYGDVARSAFYMAIRFNDLDVADGFPTETGFLGDLTILLDWHELDPADDFEMNRNNVIYEWQQNRNPFIDFPELVDYIWGDKQGDVWNNPLSTFDEEFENFSFYPNPSTGKLNIKGLETGEVEVFDVQGKSLQNFNINGETSIDLNLSSGIYLLRFTSNSTSTVERLIIK</sequence>
<dbReference type="EMBL" id="BMGM01000012">
    <property type="protein sequence ID" value="GGE43616.1"/>
    <property type="molecule type" value="Genomic_DNA"/>
</dbReference>
<dbReference type="RefSeq" id="WP_188459436.1">
    <property type="nucleotide sequence ID" value="NZ_BMGM01000012.1"/>
</dbReference>
<evidence type="ECO:0000256" key="5">
    <source>
        <dbReference type="SAM" id="SignalP"/>
    </source>
</evidence>
<dbReference type="InterPro" id="IPR026444">
    <property type="entry name" value="Secre_tail"/>
</dbReference>
<dbReference type="Proteomes" id="UP000599179">
    <property type="component" value="Unassembled WGS sequence"/>
</dbReference>
<evidence type="ECO:0000313" key="7">
    <source>
        <dbReference type="EMBL" id="GGE43616.1"/>
    </source>
</evidence>
<comment type="similarity">
    <text evidence="1">Belongs to the EndA/NucM nuclease family.</text>
</comment>
<dbReference type="SUPFAM" id="SSF54060">
    <property type="entry name" value="His-Me finger endonucleases"/>
    <property type="match status" value="1"/>
</dbReference>
<accession>A0ABQ1SJW3</accession>
<dbReference type="SUPFAM" id="SSF141072">
    <property type="entry name" value="CalX-like"/>
    <property type="match status" value="1"/>
</dbReference>
<dbReference type="InterPro" id="IPR044925">
    <property type="entry name" value="His-Me_finger_sf"/>
</dbReference>
<dbReference type="NCBIfam" id="TIGR04183">
    <property type="entry name" value="Por_Secre_tail"/>
    <property type="match status" value="1"/>
</dbReference>
<reference evidence="8" key="1">
    <citation type="journal article" date="2019" name="Int. J. Syst. Evol. Microbiol.">
        <title>The Global Catalogue of Microorganisms (GCM) 10K type strain sequencing project: providing services to taxonomists for standard genome sequencing and annotation.</title>
        <authorList>
            <consortium name="The Broad Institute Genomics Platform"/>
            <consortium name="The Broad Institute Genome Sequencing Center for Infectious Disease"/>
            <person name="Wu L."/>
            <person name="Ma J."/>
        </authorList>
    </citation>
    <scope>NUCLEOTIDE SEQUENCE [LARGE SCALE GENOMIC DNA]</scope>
    <source>
        <strain evidence="8">CGMCC 1.12931</strain>
    </source>
</reference>
<feature type="domain" description="Secretion system C-terminal sorting" evidence="6">
    <location>
        <begin position="585"/>
        <end position="650"/>
    </location>
</feature>
<protein>
    <submittedName>
        <fullName evidence="7">Ribonuclease</fullName>
    </submittedName>
</protein>
<dbReference type="PANTHER" id="PTHR33607:SF2">
    <property type="entry name" value="ENDONUCLEASE-1"/>
    <property type="match status" value="1"/>
</dbReference>
<organism evidence="7 8">
    <name type="scientific">Psychroflexus planctonicus</name>
    <dbReference type="NCBI Taxonomy" id="1526575"/>
    <lineage>
        <taxon>Bacteria</taxon>
        <taxon>Pseudomonadati</taxon>
        <taxon>Bacteroidota</taxon>
        <taxon>Flavobacteriia</taxon>
        <taxon>Flavobacteriales</taxon>
        <taxon>Flavobacteriaceae</taxon>
        <taxon>Psychroflexus</taxon>
    </lineage>
</organism>
<dbReference type="Gene3D" id="2.60.40.2030">
    <property type="match status" value="1"/>
</dbReference>
<evidence type="ECO:0000256" key="1">
    <source>
        <dbReference type="ARBA" id="ARBA00006429"/>
    </source>
</evidence>
<keyword evidence="4" id="KW-0378">Hydrolase</keyword>
<keyword evidence="3 5" id="KW-0732">Signal</keyword>
<feature type="chain" id="PRO_5045197694" evidence="5">
    <location>
        <begin position="21"/>
        <end position="651"/>
    </location>
</feature>
<comment type="caution">
    <text evidence="7">The sequence shown here is derived from an EMBL/GenBank/DDBJ whole genome shotgun (WGS) entry which is preliminary data.</text>
</comment>
<dbReference type="Pfam" id="PF18962">
    <property type="entry name" value="Por_Secre_tail"/>
    <property type="match status" value="1"/>
</dbReference>
<keyword evidence="2" id="KW-0540">Nuclease</keyword>
<dbReference type="InterPro" id="IPR007346">
    <property type="entry name" value="Endonuclease-I"/>
</dbReference>
<gene>
    <name evidence="7" type="ORF">GCM10010832_24490</name>
</gene>
<evidence type="ECO:0000256" key="4">
    <source>
        <dbReference type="ARBA" id="ARBA00022801"/>
    </source>
</evidence>